<name>A0A835PD77_VANPL</name>
<proteinExistence type="predicted"/>
<evidence type="ECO:0000313" key="3">
    <source>
        <dbReference type="Proteomes" id="UP000639772"/>
    </source>
</evidence>
<dbReference type="AlphaFoldDB" id="A0A835PD77"/>
<organism evidence="2 3">
    <name type="scientific">Vanilla planifolia</name>
    <name type="common">Vanilla</name>
    <dbReference type="NCBI Taxonomy" id="51239"/>
    <lineage>
        <taxon>Eukaryota</taxon>
        <taxon>Viridiplantae</taxon>
        <taxon>Streptophyta</taxon>
        <taxon>Embryophyta</taxon>
        <taxon>Tracheophyta</taxon>
        <taxon>Spermatophyta</taxon>
        <taxon>Magnoliopsida</taxon>
        <taxon>Liliopsida</taxon>
        <taxon>Asparagales</taxon>
        <taxon>Orchidaceae</taxon>
        <taxon>Vanilloideae</taxon>
        <taxon>Vanilleae</taxon>
        <taxon>Vanilla</taxon>
    </lineage>
</organism>
<feature type="region of interest" description="Disordered" evidence="1">
    <location>
        <begin position="34"/>
        <end position="87"/>
    </location>
</feature>
<protein>
    <submittedName>
        <fullName evidence="2">Uncharacterized protein</fullName>
    </submittedName>
</protein>
<evidence type="ECO:0000313" key="2">
    <source>
        <dbReference type="EMBL" id="KAG0450874.1"/>
    </source>
</evidence>
<dbReference type="Proteomes" id="UP000639772">
    <property type="component" value="Unassembled WGS sequence"/>
</dbReference>
<comment type="caution">
    <text evidence="2">The sequence shown here is derived from an EMBL/GenBank/DDBJ whole genome shotgun (WGS) entry which is preliminary data.</text>
</comment>
<accession>A0A835PD77</accession>
<evidence type="ECO:0000256" key="1">
    <source>
        <dbReference type="SAM" id="MobiDB-lite"/>
    </source>
</evidence>
<reference evidence="2 3" key="1">
    <citation type="journal article" date="2020" name="Nat. Food">
        <title>A phased Vanilla planifolia genome enables genetic improvement of flavour and production.</title>
        <authorList>
            <person name="Hasing T."/>
            <person name="Tang H."/>
            <person name="Brym M."/>
            <person name="Khazi F."/>
            <person name="Huang T."/>
            <person name="Chambers A.H."/>
        </authorList>
    </citation>
    <scope>NUCLEOTIDE SEQUENCE [LARGE SCALE GENOMIC DNA]</scope>
    <source>
        <tissue evidence="2">Leaf</tissue>
    </source>
</reference>
<dbReference type="EMBL" id="JADCNM010000086">
    <property type="protein sequence ID" value="KAG0450874.1"/>
    <property type="molecule type" value="Genomic_DNA"/>
</dbReference>
<sequence>MTASDTLSCDLLSCLEGRRRSDLRDAYGSPGLKWAKGSAGRRNSSRLCEDQAQGSPFAHRQRANAVSRSGRSIGLGGFSPGPFQNLF</sequence>
<gene>
    <name evidence="2" type="ORF">HPP92_026507</name>
</gene>